<evidence type="ECO:0000313" key="7">
    <source>
        <dbReference type="EMBL" id="KPA79934.1"/>
    </source>
</evidence>
<keyword evidence="2 4" id="KW-0863">Zinc-finger</keyword>
<dbReference type="VEuPathDB" id="TriTrypDB:LpyrH10_09_0860"/>
<organism evidence="7 8">
    <name type="scientific">Leptomonas pyrrhocoris</name>
    <name type="common">Firebug parasite</name>
    <dbReference type="NCBI Taxonomy" id="157538"/>
    <lineage>
        <taxon>Eukaryota</taxon>
        <taxon>Discoba</taxon>
        <taxon>Euglenozoa</taxon>
        <taxon>Kinetoplastea</taxon>
        <taxon>Metakinetoplastina</taxon>
        <taxon>Trypanosomatida</taxon>
        <taxon>Trypanosomatidae</taxon>
        <taxon>Leishmaniinae</taxon>
        <taxon>Leptomonas</taxon>
    </lineage>
</organism>
<feature type="compositionally biased region" description="Basic and acidic residues" evidence="5">
    <location>
        <begin position="235"/>
        <end position="244"/>
    </location>
</feature>
<evidence type="ECO:0000256" key="5">
    <source>
        <dbReference type="SAM" id="MobiDB-lite"/>
    </source>
</evidence>
<dbReference type="PANTHER" id="PTHR37562">
    <property type="entry name" value="C3H1-TYPE DOMAIN-CONTAINING PROTEIN-RELATED"/>
    <property type="match status" value="1"/>
</dbReference>
<dbReference type="AlphaFoldDB" id="A0A0N0DV72"/>
<keyword evidence="1 4" id="KW-0479">Metal-binding</keyword>
<feature type="domain" description="C3H1-type" evidence="6">
    <location>
        <begin position="456"/>
        <end position="484"/>
    </location>
</feature>
<keyword evidence="8" id="KW-1185">Reference proteome</keyword>
<evidence type="ECO:0000256" key="3">
    <source>
        <dbReference type="ARBA" id="ARBA00022833"/>
    </source>
</evidence>
<dbReference type="OMA" id="RMQHCAH"/>
<dbReference type="SMART" id="SM00356">
    <property type="entry name" value="ZnF_C3H1"/>
    <property type="match status" value="3"/>
</dbReference>
<dbReference type="Proteomes" id="UP000037923">
    <property type="component" value="Unassembled WGS sequence"/>
</dbReference>
<gene>
    <name evidence="7" type="ORF">ABB37_04986</name>
</gene>
<dbReference type="PROSITE" id="PS50103">
    <property type="entry name" value="ZF_C3H1"/>
    <property type="match status" value="1"/>
</dbReference>
<evidence type="ECO:0000256" key="4">
    <source>
        <dbReference type="PROSITE-ProRule" id="PRU00723"/>
    </source>
</evidence>
<dbReference type="GeneID" id="26905277"/>
<reference evidence="7 8" key="1">
    <citation type="submission" date="2015-07" db="EMBL/GenBank/DDBJ databases">
        <title>High-quality genome of monoxenous trypanosomatid Leptomonas pyrrhocoris.</title>
        <authorList>
            <person name="Flegontov P."/>
            <person name="Butenko A."/>
            <person name="Firsov S."/>
            <person name="Vlcek C."/>
            <person name="Logacheva M.D."/>
            <person name="Field M."/>
            <person name="Filatov D."/>
            <person name="Flegontova O."/>
            <person name="Gerasimov E."/>
            <person name="Jackson A.P."/>
            <person name="Kelly S."/>
            <person name="Opperdoes F."/>
            <person name="O'Reilly A."/>
            <person name="Votypka J."/>
            <person name="Yurchenko V."/>
            <person name="Lukes J."/>
        </authorList>
    </citation>
    <scope>NUCLEOTIDE SEQUENCE [LARGE SCALE GENOMIC DNA]</scope>
    <source>
        <strain evidence="7">H10</strain>
    </source>
</reference>
<proteinExistence type="predicted"/>
<evidence type="ECO:0000259" key="6">
    <source>
        <dbReference type="PROSITE" id="PS50103"/>
    </source>
</evidence>
<feature type="region of interest" description="Disordered" evidence="5">
    <location>
        <begin position="223"/>
        <end position="251"/>
    </location>
</feature>
<dbReference type="EMBL" id="LGTL01000009">
    <property type="protein sequence ID" value="KPA79934.1"/>
    <property type="molecule type" value="Genomic_DNA"/>
</dbReference>
<evidence type="ECO:0000256" key="2">
    <source>
        <dbReference type="ARBA" id="ARBA00022771"/>
    </source>
</evidence>
<dbReference type="PANTHER" id="PTHR37562:SF2">
    <property type="entry name" value="C3H1-TYPE DOMAIN-CONTAINING PROTEIN"/>
    <property type="match status" value="1"/>
</dbReference>
<dbReference type="InterPro" id="IPR036855">
    <property type="entry name" value="Znf_CCCH_sf"/>
</dbReference>
<comment type="caution">
    <text evidence="7">The sequence shown here is derived from an EMBL/GenBank/DDBJ whole genome shotgun (WGS) entry which is preliminary data.</text>
</comment>
<feature type="zinc finger region" description="C3H1-type" evidence="4">
    <location>
        <begin position="456"/>
        <end position="484"/>
    </location>
</feature>
<protein>
    <recommendedName>
        <fullName evidence="6">C3H1-type domain-containing protein</fullName>
    </recommendedName>
</protein>
<feature type="compositionally biased region" description="Polar residues" evidence="5">
    <location>
        <begin position="113"/>
        <end position="122"/>
    </location>
</feature>
<feature type="compositionally biased region" description="Low complexity" evidence="5">
    <location>
        <begin position="87"/>
        <end position="110"/>
    </location>
</feature>
<dbReference type="Gene3D" id="2.30.30.1190">
    <property type="match status" value="1"/>
</dbReference>
<evidence type="ECO:0000256" key="1">
    <source>
        <dbReference type="ARBA" id="ARBA00022723"/>
    </source>
</evidence>
<keyword evidence="3 4" id="KW-0862">Zinc</keyword>
<feature type="region of interest" description="Disordered" evidence="5">
    <location>
        <begin position="83"/>
        <end position="122"/>
    </location>
</feature>
<dbReference type="InterPro" id="IPR000571">
    <property type="entry name" value="Znf_CCCH"/>
</dbReference>
<evidence type="ECO:0000313" key="8">
    <source>
        <dbReference type="Proteomes" id="UP000037923"/>
    </source>
</evidence>
<sequence length="516" mass="58350">MFTAPSDISMSGNQPMVYQNNQAQHQQQRSQQQQQQMLSQYNGYQQQQQSYLSYPNASGNASKGAAMNSMAFQPYVPQQQMFPYSYPPQQAANNQYAQSAPRQQQQQYPRNLGFNQQGNSNSMNPYIGGGAPTGYRGGRGRGGMQGGGYGQFHRQVHNNYYYNQQHHYSSNNAVPEKTPTVHLIHPDTKKIISIKLNRIYSTMADIRPQLLYQKAYHHSTTTIANTDSNDASVNDSERNERSDDNVEAAPVQKFDPKSTKLMLCMNFLSPHGCIHGSGCDKMHIAGLEYTWPQVDAQEVEKDGKKAYTAGFHVRCYDPTLTRYYKVPSESVYVTAGSTDYVTMYNDHGDNFKMKFKLCPSVINHTECSKGEECEDIHCAINDLETVRENSANATHINNAAAMAHVPRLPAEMTVRVFNQNSFDTWHDYPGTNVLITEGAKAYQKQYEQEMNNIPTRKRMQHCAHFRLKDMCRLGESCRFLHVLPTEQEIKERKEAEAAAAAKAKEEAEKGYAADSQ</sequence>
<dbReference type="GO" id="GO:0008270">
    <property type="term" value="F:zinc ion binding"/>
    <property type="evidence" value="ECO:0007669"/>
    <property type="project" value="UniProtKB-KW"/>
</dbReference>
<dbReference type="OrthoDB" id="277017at2759"/>
<dbReference type="SUPFAM" id="SSF90229">
    <property type="entry name" value="CCCH zinc finger"/>
    <property type="match status" value="1"/>
</dbReference>
<feature type="compositionally biased region" description="Polar residues" evidence="5">
    <location>
        <begin position="223"/>
        <end position="234"/>
    </location>
</feature>
<feature type="region of interest" description="Disordered" evidence="5">
    <location>
        <begin position="20"/>
        <end position="42"/>
    </location>
</feature>
<feature type="region of interest" description="Disordered" evidence="5">
    <location>
        <begin position="494"/>
        <end position="516"/>
    </location>
</feature>
<dbReference type="RefSeq" id="XP_015658373.1">
    <property type="nucleotide sequence ID" value="XM_015802857.1"/>
</dbReference>
<accession>A0A0N0DV72</accession>
<name>A0A0N0DV72_LEPPY</name>